<feature type="transmembrane region" description="Helical" evidence="6">
    <location>
        <begin position="232"/>
        <end position="251"/>
    </location>
</feature>
<gene>
    <name evidence="8" type="primary">pbuE</name>
    <name evidence="8" type="ORF">NCTC11923_02464</name>
</gene>
<dbReference type="PROSITE" id="PS50850">
    <property type="entry name" value="MFS"/>
    <property type="match status" value="1"/>
</dbReference>
<dbReference type="STRING" id="1278298.GCA_000428685_02605"/>
<keyword evidence="3 6" id="KW-0812">Transmembrane</keyword>
<dbReference type="InterPro" id="IPR020846">
    <property type="entry name" value="MFS_dom"/>
</dbReference>
<keyword evidence="2" id="KW-1003">Cell membrane</keyword>
<dbReference type="Proteomes" id="UP000276899">
    <property type="component" value="Chromosome"/>
</dbReference>
<dbReference type="CDD" id="cd17324">
    <property type="entry name" value="MFS_NepI_like"/>
    <property type="match status" value="1"/>
</dbReference>
<dbReference type="PANTHER" id="PTHR43124:SF10">
    <property type="entry name" value="PURINE EFFLUX PUMP PBUE"/>
    <property type="match status" value="1"/>
</dbReference>
<evidence type="ECO:0000256" key="6">
    <source>
        <dbReference type="SAM" id="Phobius"/>
    </source>
</evidence>
<dbReference type="InterPro" id="IPR036259">
    <property type="entry name" value="MFS_trans_sf"/>
</dbReference>
<feature type="transmembrane region" description="Helical" evidence="6">
    <location>
        <begin position="105"/>
        <end position="127"/>
    </location>
</feature>
<feature type="transmembrane region" description="Helical" evidence="6">
    <location>
        <begin position="203"/>
        <end position="226"/>
    </location>
</feature>
<feature type="transmembrane region" description="Helical" evidence="6">
    <location>
        <begin position="45"/>
        <end position="67"/>
    </location>
</feature>
<dbReference type="RefSeq" id="WP_084500940.1">
    <property type="nucleotide sequence ID" value="NZ_CBCRWE010000073.1"/>
</dbReference>
<feature type="transmembrane region" description="Helical" evidence="6">
    <location>
        <begin position="165"/>
        <end position="183"/>
    </location>
</feature>
<protein>
    <submittedName>
        <fullName evidence="8">Purine efflux pump PbuE</fullName>
    </submittedName>
</protein>
<reference evidence="8 9" key="1">
    <citation type="submission" date="2018-12" db="EMBL/GenBank/DDBJ databases">
        <authorList>
            <consortium name="Pathogen Informatics"/>
        </authorList>
    </citation>
    <scope>NUCLEOTIDE SEQUENCE [LARGE SCALE GENOMIC DNA]</scope>
    <source>
        <strain evidence="8 9">NCTC11923</strain>
    </source>
</reference>
<feature type="transmembrane region" description="Helical" evidence="6">
    <location>
        <begin position="134"/>
        <end position="159"/>
    </location>
</feature>
<feature type="transmembrane region" description="Helical" evidence="6">
    <location>
        <begin position="79"/>
        <end position="99"/>
    </location>
</feature>
<keyword evidence="9" id="KW-1185">Reference proteome</keyword>
<feature type="transmembrane region" description="Helical" evidence="6">
    <location>
        <begin position="320"/>
        <end position="342"/>
    </location>
</feature>
<feature type="transmembrane region" description="Helical" evidence="6">
    <location>
        <begin position="354"/>
        <end position="373"/>
    </location>
</feature>
<proteinExistence type="predicted"/>
<evidence type="ECO:0000259" key="7">
    <source>
        <dbReference type="PROSITE" id="PS50850"/>
    </source>
</evidence>
<dbReference type="Pfam" id="PF07690">
    <property type="entry name" value="MFS_1"/>
    <property type="match status" value="1"/>
</dbReference>
<dbReference type="KEGG" id="asla:NCTC11923_02464"/>
<evidence type="ECO:0000256" key="1">
    <source>
        <dbReference type="ARBA" id="ARBA00004651"/>
    </source>
</evidence>
<dbReference type="EMBL" id="LR134363">
    <property type="protein sequence ID" value="VEG75786.1"/>
    <property type="molecule type" value="Genomic_DNA"/>
</dbReference>
<keyword evidence="5 6" id="KW-0472">Membrane</keyword>
<evidence type="ECO:0000313" key="9">
    <source>
        <dbReference type="Proteomes" id="UP000276899"/>
    </source>
</evidence>
<feature type="transmembrane region" description="Helical" evidence="6">
    <location>
        <begin position="286"/>
        <end position="308"/>
    </location>
</feature>
<feature type="transmembrane region" description="Helical" evidence="6">
    <location>
        <begin position="263"/>
        <end position="280"/>
    </location>
</feature>
<dbReference type="AlphaFoldDB" id="A0A3S4WLV2"/>
<evidence type="ECO:0000313" key="8">
    <source>
        <dbReference type="EMBL" id="VEG75786.1"/>
    </source>
</evidence>
<feature type="domain" description="Major facilitator superfamily (MFS) profile" evidence="7">
    <location>
        <begin position="10"/>
        <end position="376"/>
    </location>
</feature>
<evidence type="ECO:0000256" key="4">
    <source>
        <dbReference type="ARBA" id="ARBA00022989"/>
    </source>
</evidence>
<sequence length="376" mass="38847">MNSTTASSRLLIPLTIATFVVGTDTFIIAGLLSNISKDLGVPPTSAAQLVTVFSAVFAISAPVLGALTAGWRRDTTLTFGLAVFIVGNILTAIAPTFAVALLSRIVAAAGASFITPSASAITIATIPKERQGRALALVMGGLTTATAIGVPLGLVIGALNWRYTLWSLVVLGTISLVLIRSKVQPVMLPAASLKDRLRPLSNLRILAVVATTILVVGASMQLFTYAQIVSGASGKLLIVSLALFGVFNLIGNFTAGKIIDVRGPLICVLICIIGLIGSLATAEFGFAAHLTPLVLAINGFFVGMFTVPQQARIVKLDPNSAPLLLGLLSSAVYVGFAVASSVGKFIIDGIGEQYVGWLAATLLVIPLVLTLTGRKA</sequence>
<evidence type="ECO:0000256" key="5">
    <source>
        <dbReference type="ARBA" id="ARBA00023136"/>
    </source>
</evidence>
<keyword evidence="4 6" id="KW-1133">Transmembrane helix</keyword>
<dbReference type="Gene3D" id="1.20.1250.20">
    <property type="entry name" value="MFS general substrate transporter like domains"/>
    <property type="match status" value="1"/>
</dbReference>
<dbReference type="GO" id="GO:0005886">
    <property type="term" value="C:plasma membrane"/>
    <property type="evidence" value="ECO:0007669"/>
    <property type="project" value="UniProtKB-SubCell"/>
</dbReference>
<dbReference type="SUPFAM" id="SSF103473">
    <property type="entry name" value="MFS general substrate transporter"/>
    <property type="match status" value="1"/>
</dbReference>
<accession>A0A3S4WLV2</accession>
<feature type="transmembrane region" description="Helical" evidence="6">
    <location>
        <begin position="12"/>
        <end position="33"/>
    </location>
</feature>
<comment type="subcellular location">
    <subcellularLocation>
        <location evidence="1">Cell membrane</location>
        <topology evidence="1">Multi-pass membrane protein</topology>
    </subcellularLocation>
</comment>
<dbReference type="GO" id="GO:0022857">
    <property type="term" value="F:transmembrane transporter activity"/>
    <property type="evidence" value="ECO:0007669"/>
    <property type="project" value="InterPro"/>
</dbReference>
<dbReference type="InterPro" id="IPR050189">
    <property type="entry name" value="MFS_Efflux_Transporters"/>
</dbReference>
<name>A0A3S4WLV2_9ACTO</name>
<dbReference type="PANTHER" id="PTHR43124">
    <property type="entry name" value="PURINE EFFLUX PUMP PBUE"/>
    <property type="match status" value="1"/>
</dbReference>
<evidence type="ECO:0000256" key="2">
    <source>
        <dbReference type="ARBA" id="ARBA00022475"/>
    </source>
</evidence>
<evidence type="ECO:0000256" key="3">
    <source>
        <dbReference type="ARBA" id="ARBA00022692"/>
    </source>
</evidence>
<dbReference type="InterPro" id="IPR011701">
    <property type="entry name" value="MFS"/>
</dbReference>
<organism evidence="8 9">
    <name type="scientific">Actinomyces slackii</name>
    <dbReference type="NCBI Taxonomy" id="52774"/>
    <lineage>
        <taxon>Bacteria</taxon>
        <taxon>Bacillati</taxon>
        <taxon>Actinomycetota</taxon>
        <taxon>Actinomycetes</taxon>
        <taxon>Actinomycetales</taxon>
        <taxon>Actinomycetaceae</taxon>
        <taxon>Actinomyces</taxon>
    </lineage>
</organism>